<sequence length="281" mass="31828">MYNLLKSMHPERFNEKEPSIQKAVEQGRQYLESEHQNGHFPSYISASRDFSAPPLISPRETFSTIAIADTALKDHPHSEAARAALQYIENQRQQGQFTFFEDRTVYPPDTDTNALGYSVLLESGRSVQDDANRILDTILAHLLGRGSEMQQTEQWLMETLHTGAYQTGTRYYQSPDSFLHFMGRLTKFPELSDKMKTKLAEQLQQRIKKTEYPLDLAMRTALADSLGIDNDFEKQKLLRLQEQGGSWPADALFRYGGKQGCFGSKALTTAFSIKGLKSAGF</sequence>
<accession>A0A0G0XGV0</accession>
<reference evidence="1 2" key="1">
    <citation type="journal article" date="2015" name="Nature">
        <title>rRNA introns, odd ribosomes, and small enigmatic genomes across a large radiation of phyla.</title>
        <authorList>
            <person name="Brown C.T."/>
            <person name="Hug L.A."/>
            <person name="Thomas B.C."/>
            <person name="Sharon I."/>
            <person name="Castelle C.J."/>
            <person name="Singh A."/>
            <person name="Wilkins M.J."/>
            <person name="Williams K.H."/>
            <person name="Banfield J.F."/>
        </authorList>
    </citation>
    <scope>NUCLEOTIDE SEQUENCE [LARGE SCALE GENOMIC DNA]</scope>
</reference>
<evidence type="ECO:0000313" key="1">
    <source>
        <dbReference type="EMBL" id="KKR86962.1"/>
    </source>
</evidence>
<dbReference type="EMBL" id="LCAH01000007">
    <property type="protein sequence ID" value="KKR86962.1"/>
    <property type="molecule type" value="Genomic_DNA"/>
</dbReference>
<dbReference type="Proteomes" id="UP000034616">
    <property type="component" value="Unassembled WGS sequence"/>
</dbReference>
<evidence type="ECO:0000313" key="2">
    <source>
        <dbReference type="Proteomes" id="UP000034616"/>
    </source>
</evidence>
<proteinExistence type="predicted"/>
<organism evidence="1 2">
    <name type="scientific">Candidatus Uhrbacteria bacterium GW2011_GWC2_41_11</name>
    <dbReference type="NCBI Taxonomy" id="1618985"/>
    <lineage>
        <taxon>Bacteria</taxon>
        <taxon>Candidatus Uhriibacteriota</taxon>
    </lineage>
</organism>
<comment type="caution">
    <text evidence="1">The sequence shown here is derived from an EMBL/GenBank/DDBJ whole genome shotgun (WGS) entry which is preliminary data.</text>
</comment>
<dbReference type="AlphaFoldDB" id="A0A0G0XGV0"/>
<name>A0A0G0XGV0_9BACT</name>
<protein>
    <submittedName>
        <fullName evidence="1">Uncharacterized protein</fullName>
    </submittedName>
</protein>
<gene>
    <name evidence="1" type="ORF">UU35_C0007G0108</name>
</gene>